<name>A0A1D1VUF2_RAMVA</name>
<accession>A0A1D1VUF2</accession>
<sequence>MSRSSTSDSEHDETSDEDGDQDQDGFIVHEPEVIPEQDLKNKFKSNNEFEVAFRTYNRAKFQTWVTGRADRIKPVDNVFVSTDTFQRAQAQGPSLCLSCSILSHPFCL</sequence>
<gene>
    <name evidence="2" type="primary">RvY_15308-1</name>
    <name evidence="2" type="synonym">RvY_15308.1</name>
    <name evidence="2" type="ORF">RvY_15308</name>
</gene>
<dbReference type="Proteomes" id="UP000186922">
    <property type="component" value="Unassembled WGS sequence"/>
</dbReference>
<dbReference type="EMBL" id="BDGG01000011">
    <property type="protein sequence ID" value="GAV05132.1"/>
    <property type="molecule type" value="Genomic_DNA"/>
</dbReference>
<dbReference type="AlphaFoldDB" id="A0A1D1VUF2"/>
<proteinExistence type="predicted"/>
<evidence type="ECO:0000256" key="1">
    <source>
        <dbReference type="SAM" id="MobiDB-lite"/>
    </source>
</evidence>
<feature type="compositionally biased region" description="Acidic residues" evidence="1">
    <location>
        <begin position="10"/>
        <end position="23"/>
    </location>
</feature>
<reference evidence="2 3" key="1">
    <citation type="journal article" date="2016" name="Nat. Commun.">
        <title>Extremotolerant tardigrade genome and improved radiotolerance of human cultured cells by tardigrade-unique protein.</title>
        <authorList>
            <person name="Hashimoto T."/>
            <person name="Horikawa D.D."/>
            <person name="Saito Y."/>
            <person name="Kuwahara H."/>
            <person name="Kozuka-Hata H."/>
            <person name="Shin-I T."/>
            <person name="Minakuchi Y."/>
            <person name="Ohishi K."/>
            <person name="Motoyama A."/>
            <person name="Aizu T."/>
            <person name="Enomoto A."/>
            <person name="Kondo K."/>
            <person name="Tanaka S."/>
            <person name="Hara Y."/>
            <person name="Koshikawa S."/>
            <person name="Sagara H."/>
            <person name="Miura T."/>
            <person name="Yokobori S."/>
            <person name="Miyagawa K."/>
            <person name="Suzuki Y."/>
            <person name="Kubo T."/>
            <person name="Oyama M."/>
            <person name="Kohara Y."/>
            <person name="Fujiyama A."/>
            <person name="Arakawa K."/>
            <person name="Katayama T."/>
            <person name="Toyoda A."/>
            <person name="Kunieda T."/>
        </authorList>
    </citation>
    <scope>NUCLEOTIDE SEQUENCE [LARGE SCALE GENOMIC DNA]</scope>
    <source>
        <strain evidence="2 3">YOKOZUNA-1</strain>
    </source>
</reference>
<feature type="region of interest" description="Disordered" evidence="1">
    <location>
        <begin position="1"/>
        <end position="28"/>
    </location>
</feature>
<evidence type="ECO:0000313" key="2">
    <source>
        <dbReference type="EMBL" id="GAV05132.1"/>
    </source>
</evidence>
<keyword evidence="3" id="KW-1185">Reference proteome</keyword>
<evidence type="ECO:0000313" key="3">
    <source>
        <dbReference type="Proteomes" id="UP000186922"/>
    </source>
</evidence>
<protein>
    <submittedName>
        <fullName evidence="2">Uncharacterized protein</fullName>
    </submittedName>
</protein>
<organism evidence="2 3">
    <name type="scientific">Ramazzottius varieornatus</name>
    <name type="common">Water bear</name>
    <name type="synonym">Tardigrade</name>
    <dbReference type="NCBI Taxonomy" id="947166"/>
    <lineage>
        <taxon>Eukaryota</taxon>
        <taxon>Metazoa</taxon>
        <taxon>Ecdysozoa</taxon>
        <taxon>Tardigrada</taxon>
        <taxon>Eutardigrada</taxon>
        <taxon>Parachela</taxon>
        <taxon>Hypsibioidea</taxon>
        <taxon>Ramazzottiidae</taxon>
        <taxon>Ramazzottius</taxon>
    </lineage>
</organism>
<comment type="caution">
    <text evidence="2">The sequence shown here is derived from an EMBL/GenBank/DDBJ whole genome shotgun (WGS) entry which is preliminary data.</text>
</comment>